<evidence type="ECO:0000313" key="3">
    <source>
        <dbReference type="Proteomes" id="UP000298138"/>
    </source>
</evidence>
<feature type="chain" id="PRO_5020570111" description="Secreted protein" evidence="1">
    <location>
        <begin position="22"/>
        <end position="180"/>
    </location>
</feature>
<dbReference type="EMBL" id="ML220136">
    <property type="protein sequence ID" value="TGZ78901.1"/>
    <property type="molecule type" value="Genomic_DNA"/>
</dbReference>
<keyword evidence="1" id="KW-0732">Signal</keyword>
<dbReference type="InParanoid" id="A0A4S2MP00"/>
<dbReference type="Proteomes" id="UP000298138">
    <property type="component" value="Unassembled WGS sequence"/>
</dbReference>
<evidence type="ECO:0000256" key="1">
    <source>
        <dbReference type="SAM" id="SignalP"/>
    </source>
</evidence>
<keyword evidence="3" id="KW-1185">Reference proteome</keyword>
<feature type="signal peptide" evidence="1">
    <location>
        <begin position="1"/>
        <end position="21"/>
    </location>
</feature>
<reference evidence="2 3" key="1">
    <citation type="submission" date="2019-04" db="EMBL/GenBank/DDBJ databases">
        <title>Comparative genomics and transcriptomics to analyze fruiting body development in filamentous ascomycetes.</title>
        <authorList>
            <consortium name="DOE Joint Genome Institute"/>
            <person name="Lutkenhaus R."/>
            <person name="Traeger S."/>
            <person name="Breuer J."/>
            <person name="Kuo A."/>
            <person name="Lipzen A."/>
            <person name="Pangilinan J."/>
            <person name="Dilworth D."/>
            <person name="Sandor L."/>
            <person name="Poggeler S."/>
            <person name="Barry K."/>
            <person name="Grigoriev I.V."/>
            <person name="Nowrousian M."/>
        </authorList>
    </citation>
    <scope>NUCLEOTIDE SEQUENCE [LARGE SCALE GENOMIC DNA]</scope>
    <source>
        <strain evidence="2 3">CBS 389.68</strain>
    </source>
</reference>
<proteinExistence type="predicted"/>
<organism evidence="2 3">
    <name type="scientific">Ascodesmis nigricans</name>
    <dbReference type="NCBI Taxonomy" id="341454"/>
    <lineage>
        <taxon>Eukaryota</taxon>
        <taxon>Fungi</taxon>
        <taxon>Dikarya</taxon>
        <taxon>Ascomycota</taxon>
        <taxon>Pezizomycotina</taxon>
        <taxon>Pezizomycetes</taxon>
        <taxon>Pezizales</taxon>
        <taxon>Ascodesmidaceae</taxon>
        <taxon>Ascodesmis</taxon>
    </lineage>
</organism>
<accession>A0A4S2MP00</accession>
<evidence type="ECO:0000313" key="2">
    <source>
        <dbReference type="EMBL" id="TGZ78901.1"/>
    </source>
</evidence>
<evidence type="ECO:0008006" key="4">
    <source>
        <dbReference type="Google" id="ProtNLM"/>
    </source>
</evidence>
<gene>
    <name evidence="2" type="ORF">EX30DRAFT_123994</name>
</gene>
<sequence length="180" mass="20119">MVEPSVTSFLKGLAILVSASAAVWDPRSCPTSDRLRDWRLGEKLFGKPDNAFSSQYSAQSLPPFSAPVDHRHLGSNQEETLPVPRPLLLLLLLLSLVSTSPRHVAHSPLLPSAAIRSPTRFAEPHDHPLAKNCHLQLQLCRFVRLPRSLSFRHLVTILFYFHHLSIINSIVITPFPSFPP</sequence>
<dbReference type="AlphaFoldDB" id="A0A4S2MP00"/>
<protein>
    <recommendedName>
        <fullName evidence="4">Secreted protein</fullName>
    </recommendedName>
</protein>
<name>A0A4S2MP00_9PEZI</name>